<dbReference type="EMBL" id="UYRR01006383">
    <property type="protein sequence ID" value="VDK22552.1"/>
    <property type="molecule type" value="Genomic_DNA"/>
</dbReference>
<gene>
    <name evidence="1" type="ORF">ASIM_LOCUS3890</name>
</gene>
<dbReference type="Proteomes" id="UP000267096">
    <property type="component" value="Unassembled WGS sequence"/>
</dbReference>
<evidence type="ECO:0000313" key="1">
    <source>
        <dbReference type="EMBL" id="VDK22552.1"/>
    </source>
</evidence>
<dbReference type="WBParaSite" id="ASIM_0000406401-mRNA-1">
    <property type="protein sequence ID" value="ASIM_0000406401-mRNA-1"/>
    <property type="gene ID" value="ASIM_0000406401"/>
</dbReference>
<dbReference type="CDD" id="cd02440">
    <property type="entry name" value="AdoMet_MTases"/>
    <property type="match status" value="1"/>
</dbReference>
<evidence type="ECO:0000313" key="3">
    <source>
        <dbReference type="WBParaSite" id="ASIM_0000406401-mRNA-1"/>
    </source>
</evidence>
<reference evidence="3" key="1">
    <citation type="submission" date="2017-02" db="UniProtKB">
        <authorList>
            <consortium name="WormBaseParasite"/>
        </authorList>
    </citation>
    <scope>IDENTIFICATION</scope>
</reference>
<dbReference type="Gene3D" id="3.40.50.150">
    <property type="entry name" value="Vaccinia Virus protein VP39"/>
    <property type="match status" value="1"/>
</dbReference>
<dbReference type="OrthoDB" id="413520at2759"/>
<protein>
    <submittedName>
        <fullName evidence="3">Protein-lysine methyltransferase (inferred by orthology to a C. elegans protein)</fullName>
    </submittedName>
</protein>
<evidence type="ECO:0000313" key="2">
    <source>
        <dbReference type="Proteomes" id="UP000267096"/>
    </source>
</evidence>
<dbReference type="PANTHER" id="PTHR14614:SF132">
    <property type="entry name" value="PROTEIN-LYSINE METHYLTRANSFERASE C42C1.13"/>
    <property type="match status" value="1"/>
</dbReference>
<sequence>MLCDEDEQYFVREVELDDKELRIYQEVNSDVGGVVWDSSIVACYYFLKNRHYWKNKKVLELGSGTGICSIVLAMFGAQVNATDLYERLPLIQLNVSKNEQFLKATTGCVSVEAFDWNEPPPPTNHYDVVLLVDAIYYLKGTNSVLNPICCLIKIYHDIKLLRKESMRQFVVPNKGPKPSNCC</sequence>
<dbReference type="PANTHER" id="PTHR14614">
    <property type="entry name" value="HEPATOCELLULAR CARCINOMA-ASSOCIATED ANTIGEN"/>
    <property type="match status" value="1"/>
</dbReference>
<dbReference type="InterPro" id="IPR019410">
    <property type="entry name" value="Methyltransf_16"/>
</dbReference>
<dbReference type="AlphaFoldDB" id="A0A0M3J904"/>
<organism evidence="3">
    <name type="scientific">Anisakis simplex</name>
    <name type="common">Herring worm</name>
    <dbReference type="NCBI Taxonomy" id="6269"/>
    <lineage>
        <taxon>Eukaryota</taxon>
        <taxon>Metazoa</taxon>
        <taxon>Ecdysozoa</taxon>
        <taxon>Nematoda</taxon>
        <taxon>Chromadorea</taxon>
        <taxon>Rhabditida</taxon>
        <taxon>Spirurina</taxon>
        <taxon>Ascaridomorpha</taxon>
        <taxon>Ascaridoidea</taxon>
        <taxon>Anisakidae</taxon>
        <taxon>Anisakis</taxon>
        <taxon>Anisakis simplex complex</taxon>
    </lineage>
</organism>
<proteinExistence type="predicted"/>
<accession>A0A0M3J904</accession>
<dbReference type="InterPro" id="IPR029063">
    <property type="entry name" value="SAM-dependent_MTases_sf"/>
</dbReference>
<reference evidence="1 2" key="2">
    <citation type="submission" date="2018-11" db="EMBL/GenBank/DDBJ databases">
        <authorList>
            <consortium name="Pathogen Informatics"/>
        </authorList>
    </citation>
    <scope>NUCLEOTIDE SEQUENCE [LARGE SCALE GENOMIC DNA]</scope>
</reference>
<keyword evidence="2" id="KW-1185">Reference proteome</keyword>
<dbReference type="Pfam" id="PF10294">
    <property type="entry name" value="Methyltransf_16"/>
    <property type="match status" value="1"/>
</dbReference>
<dbReference type="SUPFAM" id="SSF53335">
    <property type="entry name" value="S-adenosyl-L-methionine-dependent methyltransferases"/>
    <property type="match status" value="1"/>
</dbReference>
<name>A0A0M3J904_ANISI</name>